<keyword evidence="4" id="KW-1185">Reference proteome</keyword>
<dbReference type="Proteomes" id="UP000240624">
    <property type="component" value="Unassembled WGS sequence"/>
</dbReference>
<dbReference type="InterPro" id="IPR027417">
    <property type="entry name" value="P-loop_NTPase"/>
</dbReference>
<dbReference type="SUPFAM" id="SSF52540">
    <property type="entry name" value="P-loop containing nucleoside triphosphate hydrolases"/>
    <property type="match status" value="1"/>
</dbReference>
<dbReference type="OrthoDB" id="7802556at2"/>
<organism evidence="2 3">
    <name type="scientific">Limimaricola soesokkakensis</name>
    <dbReference type="NCBI Taxonomy" id="1343159"/>
    <lineage>
        <taxon>Bacteria</taxon>
        <taxon>Pseudomonadati</taxon>
        <taxon>Pseudomonadota</taxon>
        <taxon>Alphaproteobacteria</taxon>
        <taxon>Rhodobacterales</taxon>
        <taxon>Paracoccaceae</taxon>
        <taxon>Limimaricola</taxon>
    </lineage>
</organism>
<accession>A0A1X6YPB9</accession>
<dbReference type="EMBL" id="PYGB01000001">
    <property type="protein sequence ID" value="PSK88323.1"/>
    <property type="molecule type" value="Genomic_DNA"/>
</dbReference>
<dbReference type="RefSeq" id="WP_085895297.1">
    <property type="nucleotide sequence ID" value="NZ_FWFY01000002.1"/>
</dbReference>
<evidence type="ECO:0000313" key="1">
    <source>
        <dbReference type="EMBL" id="PSK88323.1"/>
    </source>
</evidence>
<dbReference type="EMBL" id="FWFY01000002">
    <property type="protein sequence ID" value="SLN26734.1"/>
    <property type="molecule type" value="Genomic_DNA"/>
</dbReference>
<reference evidence="1 4" key="2">
    <citation type="submission" date="2018-03" db="EMBL/GenBank/DDBJ databases">
        <title>Genomic Encyclopedia of Archaeal and Bacterial Type Strains, Phase II (KMG-II): from individual species to whole genera.</title>
        <authorList>
            <person name="Goeker M."/>
        </authorList>
    </citation>
    <scope>NUCLEOTIDE SEQUENCE [LARGE SCALE GENOMIC DNA]</scope>
    <source>
        <strain evidence="1 4">DSM 29956</strain>
    </source>
</reference>
<sequence length="473" mass="52348">MPEFDSFVVLAEMRTGSNFLEANLNALDGVRCHGEAFNPHFIGSPQDAPILGFDRTARDADPTALLARLRAAPGLNGFRYFGDHDPRLFAPIMDEPRIAKIVLTRNPLDSYVSHRIAAATGQWKLTDARHARAARIRFEPEGFEAHLQRLQETQIRIMGALQRRGQTAFYVDYADLQDVDVLNGLAAWLGVTGRLETLDRGLKKQNPGPITDKVENVEEMQAALARIDRFDLHRTPNFEPRRGAMVPGYIAAATTGLLCLPLTSGPETALRHWLEALDGAPVREGFTQKTLRDWRRAHPGHRSFAVLRHPVARAHAAFCDRILSTGPGSYSEIRKTLRHRHGLPIDAAANGPDLDPARHRAAFLQFAGFLKANLGGQTAIRVDAAWASQSALLQGAASVESPDAVLREAELARDLSWIAAQLGREAPPWRPAPDPQEAALVAIYDAEVERAIRTVYARDYDRFGFGDWQPLRG</sequence>
<name>A0A1X6YPB9_9RHOB</name>
<evidence type="ECO:0008006" key="5">
    <source>
        <dbReference type="Google" id="ProtNLM"/>
    </source>
</evidence>
<evidence type="ECO:0000313" key="2">
    <source>
        <dbReference type="EMBL" id="SLN26734.1"/>
    </source>
</evidence>
<dbReference type="Proteomes" id="UP000193495">
    <property type="component" value="Unassembled WGS sequence"/>
</dbReference>
<protein>
    <recommendedName>
        <fullName evidence="5">LPS sulfotransferase NodH</fullName>
    </recommendedName>
</protein>
<reference evidence="2 3" key="1">
    <citation type="submission" date="2017-03" db="EMBL/GenBank/DDBJ databases">
        <authorList>
            <person name="Afonso C.L."/>
            <person name="Miller P.J."/>
            <person name="Scott M.A."/>
            <person name="Spackman E."/>
            <person name="Goraichik I."/>
            <person name="Dimitrov K.M."/>
            <person name="Suarez D.L."/>
            <person name="Swayne D.E."/>
        </authorList>
    </citation>
    <scope>NUCLEOTIDE SEQUENCE [LARGE SCALE GENOMIC DNA]</scope>
    <source>
        <strain evidence="2 3">CECT 8367</strain>
    </source>
</reference>
<dbReference type="AlphaFoldDB" id="A0A1X6YPB9"/>
<proteinExistence type="predicted"/>
<evidence type="ECO:0000313" key="4">
    <source>
        <dbReference type="Proteomes" id="UP000240624"/>
    </source>
</evidence>
<dbReference type="Gene3D" id="3.40.50.300">
    <property type="entry name" value="P-loop containing nucleotide triphosphate hydrolases"/>
    <property type="match status" value="1"/>
</dbReference>
<gene>
    <name evidence="1" type="ORF">CLV79_101159</name>
    <name evidence="2" type="ORF">LOS8367_00927</name>
</gene>
<evidence type="ECO:0000313" key="3">
    <source>
        <dbReference type="Proteomes" id="UP000193495"/>
    </source>
</evidence>